<name>A0A0L8VC80_9BACT</name>
<reference evidence="2" key="1">
    <citation type="submission" date="2015-07" db="EMBL/GenBank/DDBJ databases">
        <title>Genome sequencing of Sunxiuqinia dokdonensis strain SK.</title>
        <authorList>
            <person name="Ahn S."/>
            <person name="Kim B.-C."/>
        </authorList>
    </citation>
    <scope>NUCLEOTIDE SEQUENCE [LARGE SCALE GENOMIC DNA]</scope>
    <source>
        <strain evidence="2">SK</strain>
    </source>
</reference>
<evidence type="ECO:0000313" key="1">
    <source>
        <dbReference type="EMBL" id="KOH46085.1"/>
    </source>
</evidence>
<comment type="caution">
    <text evidence="1">The sequence shown here is derived from an EMBL/GenBank/DDBJ whole genome shotgun (WGS) entry which is preliminary data.</text>
</comment>
<gene>
    <name evidence="1" type="ORF">NC99_11100</name>
</gene>
<dbReference type="AlphaFoldDB" id="A0A0L8VC80"/>
<evidence type="ECO:0000313" key="2">
    <source>
        <dbReference type="Proteomes" id="UP000036958"/>
    </source>
</evidence>
<dbReference type="STRING" id="1409788.NC99_11100"/>
<protein>
    <submittedName>
        <fullName evidence="1">Uncharacterized protein</fullName>
    </submittedName>
</protein>
<dbReference type="EMBL" id="LGIA01000046">
    <property type="protein sequence ID" value="KOH46085.1"/>
    <property type="molecule type" value="Genomic_DNA"/>
</dbReference>
<proteinExistence type="predicted"/>
<organism evidence="1 2">
    <name type="scientific">Sunxiuqinia dokdonensis</name>
    <dbReference type="NCBI Taxonomy" id="1409788"/>
    <lineage>
        <taxon>Bacteria</taxon>
        <taxon>Pseudomonadati</taxon>
        <taxon>Bacteroidota</taxon>
        <taxon>Bacteroidia</taxon>
        <taxon>Marinilabiliales</taxon>
        <taxon>Prolixibacteraceae</taxon>
        <taxon>Sunxiuqinia</taxon>
    </lineage>
</organism>
<keyword evidence="2" id="KW-1185">Reference proteome</keyword>
<accession>A0A0L8VC80</accession>
<dbReference type="Proteomes" id="UP000036958">
    <property type="component" value="Unassembled WGS sequence"/>
</dbReference>
<sequence>MNLCRRIIQRGIHPPHVIGYVKHDIGLLFLLPPATQIRG</sequence>